<dbReference type="AlphaFoldDB" id="A0A238VZ87"/>
<dbReference type="RefSeq" id="WP_089331803.1">
    <property type="nucleotide sequence ID" value="NZ_FZNS01000002.1"/>
</dbReference>
<gene>
    <name evidence="2" type="ORF">SAMN06269173_10261</name>
</gene>
<accession>A0A238VZ87</accession>
<feature type="transmembrane region" description="Helical" evidence="1">
    <location>
        <begin position="114"/>
        <end position="138"/>
    </location>
</feature>
<keyword evidence="1" id="KW-0472">Membrane</keyword>
<evidence type="ECO:0000313" key="2">
    <source>
        <dbReference type="EMBL" id="SNR39491.1"/>
    </source>
</evidence>
<dbReference type="EMBL" id="FZNS01000002">
    <property type="protein sequence ID" value="SNR39491.1"/>
    <property type="molecule type" value="Genomic_DNA"/>
</dbReference>
<feature type="transmembrane region" description="Helical" evidence="1">
    <location>
        <begin position="12"/>
        <end position="31"/>
    </location>
</feature>
<evidence type="ECO:0000256" key="1">
    <source>
        <dbReference type="SAM" id="Phobius"/>
    </source>
</evidence>
<proteinExistence type="predicted"/>
<sequence length="153" mass="17251">MNPRLREWLRRYLPAELLSVVATLAGAWLTLHATGNDLRAALAGTWAGNVAYFGLLLGQDAALARRQLRAQQRQYTVRTFGRNVRALAVEFGLAEVADSFLIRPALMYYIPRWLGNFAGGILLAKFVADITFYIPAIISYELSKHRLRNFDQP</sequence>
<organism evidence="2 3">
    <name type="scientific">Hymenobacter mucosus</name>
    <dbReference type="NCBI Taxonomy" id="1411120"/>
    <lineage>
        <taxon>Bacteria</taxon>
        <taxon>Pseudomonadati</taxon>
        <taxon>Bacteroidota</taxon>
        <taxon>Cytophagia</taxon>
        <taxon>Cytophagales</taxon>
        <taxon>Hymenobacteraceae</taxon>
        <taxon>Hymenobacter</taxon>
    </lineage>
</organism>
<keyword evidence="1" id="KW-1133">Transmembrane helix</keyword>
<keyword evidence="3" id="KW-1185">Reference proteome</keyword>
<protein>
    <submittedName>
        <fullName evidence="2">Uncharacterized protein</fullName>
    </submittedName>
</protein>
<dbReference type="Proteomes" id="UP000198310">
    <property type="component" value="Unassembled WGS sequence"/>
</dbReference>
<evidence type="ECO:0000313" key="3">
    <source>
        <dbReference type="Proteomes" id="UP000198310"/>
    </source>
</evidence>
<name>A0A238VZ87_9BACT</name>
<reference evidence="3" key="1">
    <citation type="submission" date="2017-06" db="EMBL/GenBank/DDBJ databases">
        <authorList>
            <person name="Varghese N."/>
            <person name="Submissions S."/>
        </authorList>
    </citation>
    <scope>NUCLEOTIDE SEQUENCE [LARGE SCALE GENOMIC DNA]</scope>
    <source>
        <strain evidence="3">DSM 28041</strain>
    </source>
</reference>
<feature type="transmembrane region" description="Helical" evidence="1">
    <location>
        <begin position="43"/>
        <end position="63"/>
    </location>
</feature>
<keyword evidence="1" id="KW-0812">Transmembrane</keyword>